<dbReference type="SUPFAM" id="SSF52490">
    <property type="entry name" value="Tubulin nucleotide-binding domain-like"/>
    <property type="match status" value="1"/>
</dbReference>
<evidence type="ECO:0000256" key="4">
    <source>
        <dbReference type="ARBA" id="ARBA00022741"/>
    </source>
</evidence>
<sequence>NDMELERILTYCNKISSNRYVPCAVLIDIEPKTMDSVFSGPLGGPFHPDSFIFGQSGAGNNCAK</sequence>
<feature type="non-terminal residue" evidence="7">
    <location>
        <position position="64"/>
    </location>
</feature>
<dbReference type="HOGENOM" id="CLU_2929172_0_0_1"/>
<proteinExistence type="inferred from homology"/>
<evidence type="ECO:0000256" key="2">
    <source>
        <dbReference type="ARBA" id="ARBA00009636"/>
    </source>
</evidence>
<dbReference type="PRINTS" id="PR01163">
    <property type="entry name" value="BETATUBULIN"/>
</dbReference>
<keyword evidence="6" id="KW-0963">Cytoplasm</keyword>
<dbReference type="AlphaFoldDB" id="A0A0C2ZAV4"/>
<dbReference type="InParanoid" id="A0A0C2ZAV4"/>
<dbReference type="InterPro" id="IPR036525">
    <property type="entry name" value="Tubulin/FtsZ_GTPase_sf"/>
</dbReference>
<keyword evidence="6" id="KW-0206">Cytoskeleton</keyword>
<dbReference type="GO" id="GO:0003924">
    <property type="term" value="F:GTPase activity"/>
    <property type="evidence" value="ECO:0007669"/>
    <property type="project" value="InterPro"/>
</dbReference>
<evidence type="ECO:0000256" key="1">
    <source>
        <dbReference type="ARBA" id="ARBA00004245"/>
    </source>
</evidence>
<dbReference type="PANTHER" id="PTHR36527:SF3">
    <property type="entry name" value="OS01G0282866 PROTEIN"/>
    <property type="match status" value="1"/>
</dbReference>
<evidence type="ECO:0000256" key="6">
    <source>
        <dbReference type="ARBA" id="ARBA00023212"/>
    </source>
</evidence>
<dbReference type="GO" id="GO:0005200">
    <property type="term" value="F:structural constituent of cytoskeleton"/>
    <property type="evidence" value="ECO:0007669"/>
    <property type="project" value="InterPro"/>
</dbReference>
<dbReference type="Proteomes" id="UP000053989">
    <property type="component" value="Unassembled WGS sequence"/>
</dbReference>
<keyword evidence="8" id="KW-1185">Reference proteome</keyword>
<evidence type="ECO:0000313" key="8">
    <source>
        <dbReference type="Proteomes" id="UP000053989"/>
    </source>
</evidence>
<dbReference type="STRING" id="1036808.A0A0C2ZAV4"/>
<evidence type="ECO:0000256" key="5">
    <source>
        <dbReference type="ARBA" id="ARBA00023134"/>
    </source>
</evidence>
<comment type="similarity">
    <text evidence="2">Belongs to the tubulin family.</text>
</comment>
<dbReference type="EMBL" id="KN822587">
    <property type="protein sequence ID" value="KIM50217.1"/>
    <property type="molecule type" value="Genomic_DNA"/>
</dbReference>
<organism evidence="7 8">
    <name type="scientific">Scleroderma citrinum Foug A</name>
    <dbReference type="NCBI Taxonomy" id="1036808"/>
    <lineage>
        <taxon>Eukaryota</taxon>
        <taxon>Fungi</taxon>
        <taxon>Dikarya</taxon>
        <taxon>Basidiomycota</taxon>
        <taxon>Agaricomycotina</taxon>
        <taxon>Agaricomycetes</taxon>
        <taxon>Agaricomycetidae</taxon>
        <taxon>Boletales</taxon>
        <taxon>Sclerodermatineae</taxon>
        <taxon>Sclerodermataceae</taxon>
        <taxon>Scleroderma</taxon>
    </lineage>
</organism>
<dbReference type="Gene3D" id="3.40.50.1440">
    <property type="entry name" value="Tubulin/FtsZ, GTPase domain"/>
    <property type="match status" value="1"/>
</dbReference>
<dbReference type="InterPro" id="IPR002453">
    <property type="entry name" value="Beta_tubulin"/>
</dbReference>
<comment type="subcellular location">
    <subcellularLocation>
        <location evidence="1">Cytoplasm</location>
        <location evidence="1">Cytoskeleton</location>
    </subcellularLocation>
</comment>
<keyword evidence="5" id="KW-0342">GTP-binding</keyword>
<dbReference type="OrthoDB" id="1662883at2759"/>
<evidence type="ECO:0000313" key="7">
    <source>
        <dbReference type="EMBL" id="KIM50217.1"/>
    </source>
</evidence>
<reference evidence="7 8" key="1">
    <citation type="submission" date="2014-04" db="EMBL/GenBank/DDBJ databases">
        <authorList>
            <consortium name="DOE Joint Genome Institute"/>
            <person name="Kuo A."/>
            <person name="Kohler A."/>
            <person name="Nagy L.G."/>
            <person name="Floudas D."/>
            <person name="Copeland A."/>
            <person name="Barry K.W."/>
            <person name="Cichocki N."/>
            <person name="Veneault-Fourrey C."/>
            <person name="LaButti K."/>
            <person name="Lindquist E.A."/>
            <person name="Lipzen A."/>
            <person name="Lundell T."/>
            <person name="Morin E."/>
            <person name="Murat C."/>
            <person name="Sun H."/>
            <person name="Tunlid A."/>
            <person name="Henrissat B."/>
            <person name="Grigoriev I.V."/>
            <person name="Hibbett D.S."/>
            <person name="Martin F."/>
            <person name="Nordberg H.P."/>
            <person name="Cantor M.N."/>
            <person name="Hua S.X."/>
        </authorList>
    </citation>
    <scope>NUCLEOTIDE SEQUENCE [LARGE SCALE GENOMIC DNA]</scope>
    <source>
        <strain evidence="7 8">Foug A</strain>
    </source>
</reference>
<keyword evidence="4" id="KW-0547">Nucleotide-binding</keyword>
<dbReference type="PANTHER" id="PTHR36527">
    <property type="entry name" value="OS01G0282866 PROTEIN"/>
    <property type="match status" value="1"/>
</dbReference>
<dbReference type="GO" id="GO:0007017">
    <property type="term" value="P:microtubule-based process"/>
    <property type="evidence" value="ECO:0007669"/>
    <property type="project" value="InterPro"/>
</dbReference>
<accession>A0A0C2ZAV4</accession>
<dbReference type="GO" id="GO:0005874">
    <property type="term" value="C:microtubule"/>
    <property type="evidence" value="ECO:0007669"/>
    <property type="project" value="UniProtKB-KW"/>
</dbReference>
<reference evidence="8" key="2">
    <citation type="submission" date="2015-01" db="EMBL/GenBank/DDBJ databases">
        <title>Evolutionary Origins and Diversification of the Mycorrhizal Mutualists.</title>
        <authorList>
            <consortium name="DOE Joint Genome Institute"/>
            <consortium name="Mycorrhizal Genomics Consortium"/>
            <person name="Kohler A."/>
            <person name="Kuo A."/>
            <person name="Nagy L.G."/>
            <person name="Floudas D."/>
            <person name="Copeland A."/>
            <person name="Barry K.W."/>
            <person name="Cichocki N."/>
            <person name="Veneault-Fourrey C."/>
            <person name="LaButti K."/>
            <person name="Lindquist E.A."/>
            <person name="Lipzen A."/>
            <person name="Lundell T."/>
            <person name="Morin E."/>
            <person name="Murat C."/>
            <person name="Riley R."/>
            <person name="Ohm R."/>
            <person name="Sun H."/>
            <person name="Tunlid A."/>
            <person name="Henrissat B."/>
            <person name="Grigoriev I.V."/>
            <person name="Hibbett D.S."/>
            <person name="Martin F."/>
        </authorList>
    </citation>
    <scope>NUCLEOTIDE SEQUENCE [LARGE SCALE GENOMIC DNA]</scope>
    <source>
        <strain evidence="8">Foug A</strain>
    </source>
</reference>
<protein>
    <recommendedName>
        <fullName evidence="9">Beta-tubulin</fullName>
    </recommendedName>
</protein>
<dbReference type="InterPro" id="IPR000217">
    <property type="entry name" value="Tubulin"/>
</dbReference>
<gene>
    <name evidence="7" type="ORF">SCLCIDRAFT_55354</name>
</gene>
<evidence type="ECO:0000256" key="3">
    <source>
        <dbReference type="ARBA" id="ARBA00022701"/>
    </source>
</evidence>
<evidence type="ECO:0008006" key="9">
    <source>
        <dbReference type="Google" id="ProtNLM"/>
    </source>
</evidence>
<name>A0A0C2ZAV4_9AGAM</name>
<feature type="non-terminal residue" evidence="7">
    <location>
        <position position="1"/>
    </location>
</feature>
<dbReference type="GO" id="GO:0005525">
    <property type="term" value="F:GTP binding"/>
    <property type="evidence" value="ECO:0007669"/>
    <property type="project" value="UniProtKB-KW"/>
</dbReference>
<dbReference type="PRINTS" id="PR01161">
    <property type="entry name" value="TUBULIN"/>
</dbReference>
<keyword evidence="3" id="KW-0493">Microtubule</keyword>